<protein>
    <submittedName>
        <fullName evidence="1">Uncharacterized protein</fullName>
    </submittedName>
</protein>
<keyword evidence="2" id="KW-1185">Reference proteome</keyword>
<dbReference type="RefSeq" id="WP_047773579.1">
    <property type="nucleotide sequence ID" value="NZ_CP087134.1"/>
</dbReference>
<evidence type="ECO:0000313" key="2">
    <source>
        <dbReference type="Proteomes" id="UP001273350"/>
    </source>
</evidence>
<dbReference type="Proteomes" id="UP001273350">
    <property type="component" value="Unassembled WGS sequence"/>
</dbReference>
<evidence type="ECO:0000313" key="1">
    <source>
        <dbReference type="EMBL" id="MDX6187946.1"/>
    </source>
</evidence>
<comment type="caution">
    <text evidence="1">The sequence shown here is derived from an EMBL/GenBank/DDBJ whole genome shotgun (WGS) entry which is preliminary data.</text>
</comment>
<dbReference type="EMBL" id="JAWXVI010000001">
    <property type="protein sequence ID" value="MDX6187946.1"/>
    <property type="molecule type" value="Genomic_DNA"/>
</dbReference>
<proteinExistence type="predicted"/>
<sequence length="105" mass="12482">MKYRKYIATTFLFVFLYLFFTSTFLENLWGCLIDPNYYIPKQSNVFVFNSIVMENGSSDAWIYGEDDTNYYYNAGIKKEEIIAISKEQSKKCLDFNLRNINSWCL</sequence>
<accession>A0ABU4R6U3</accession>
<name>A0ABU4R6U3_9FLAO</name>
<organism evidence="1 2">
    <name type="scientific">Flavobacterium cupriresistens</name>
    <dbReference type="NCBI Taxonomy" id="2893885"/>
    <lineage>
        <taxon>Bacteria</taxon>
        <taxon>Pseudomonadati</taxon>
        <taxon>Bacteroidota</taxon>
        <taxon>Flavobacteriia</taxon>
        <taxon>Flavobacteriales</taxon>
        <taxon>Flavobacteriaceae</taxon>
        <taxon>Flavobacterium</taxon>
    </lineage>
</organism>
<gene>
    <name evidence="1" type="ORF">SGQ83_01170</name>
</gene>
<reference evidence="1 2" key="1">
    <citation type="submission" date="2023-11" db="EMBL/GenBank/DDBJ databases">
        <title>Unpublished Manusciprt.</title>
        <authorList>
            <person name="Saticioglu I.B."/>
            <person name="Ay H."/>
            <person name="Ajmi N."/>
            <person name="Altun S."/>
            <person name="Duman M."/>
        </authorList>
    </citation>
    <scope>NUCLEOTIDE SEQUENCE [LARGE SCALE GENOMIC DNA]</scope>
    <source>
        <strain evidence="1 2">Fl-318</strain>
    </source>
</reference>